<protein>
    <submittedName>
        <fullName evidence="6">Tetratricopeptide repeat protein</fullName>
    </submittedName>
</protein>
<sequence>MSFNFEQRAQKALDRGQPVRSAVLLIEGLKRQPDERAALDFLIDLYVDELTSAGLEYDLTGVLVLQSDSEQLFRDILRRLDPAGKASMGRELVRAANEHGYDLTWPPAPEPAPAPTAEPMPEPRPPAQTEPYSSPEPELEPAITEPTPEPEPERAPVELQPEPEPVDRALETNMEPEPAPERQTPETKEHNPPPAAASKRKGRLLLVVLVLVAGLGGYVWWSSGPDTSSVAALDASIESVDPAQQTQIDELFAATSKRDLASPAFAERRAFLEAVRAAEWGEASASAPGGETVWGIAAKAASFALQRDFERALAESARLERQFPHQFASFWARAFVAEARGRFATAVRLYGRGHEAAPEFAPMLTGQLRVLVRQGRQDEARTVRQKLANLNRANPYASMPVVDIALEDMAPGEPDEATDQPGEKTGQPNENNGQKEQLENASPKPRFIHSVESLERALDLIRQDKPRDALGHVDKALEREPMLGGALLVAGMLRVAAVDIDGGVASFTSLAQLPGLDMNARWLLQVVAPRALTAAGRADLAYQFVPPVKDAGRVTPRDSSDKGKPLPEPVVPLLSVEEQVQTEPLAREALLARAEVLSVLGFGVAATETLELLGGIDDVADRVGFERTIVEIRRGNRSAARGAARALPESAPGHSARAALAYHTGRYANAIEHARAALEAHKGAGDVTTLRYLALSLTASGRGRAALVALDEAQVAAYARAELDALRMRVLGRRGPKAESSTTSYETFAATSPTSLERLLDLADVAFWHKRFEQSREWTDQALALAPEHPEANWMRGLHAQVAGDDKTARAHFRDAWRSGADDARMLIELGRIYLSLGEPKRAQRSFYKALLKDRTSVEALRGLGEAYLELDARVGRRDMARILRSYAGSSAFTAQATETLKWLAILNGSRKGNEKGLAYLTKAAELMGESATLLIERAHYHKARGEFALARKMYAKALEKNGTLAPARLGLARMALEGGDEALARTQLQRYLALAPDGDDAQWARDTLANLTTPSNSASE</sequence>
<reference evidence="6 7" key="1">
    <citation type="submission" date="2019-06" db="EMBL/GenBank/DDBJ databases">
        <title>Persicimonas caeni gen. nov., sp. nov., a predatory bacterium isolated from solar saltern.</title>
        <authorList>
            <person name="Wang S."/>
        </authorList>
    </citation>
    <scope>NUCLEOTIDE SEQUENCE [LARGE SCALE GENOMIC DNA]</scope>
    <source>
        <strain evidence="6 7">YN101</strain>
    </source>
</reference>
<evidence type="ECO:0000256" key="5">
    <source>
        <dbReference type="SAM" id="Phobius"/>
    </source>
</evidence>
<dbReference type="OrthoDB" id="5478486at2"/>
<evidence type="ECO:0000313" key="7">
    <source>
        <dbReference type="Proteomes" id="UP000315995"/>
    </source>
</evidence>
<dbReference type="Gene3D" id="1.25.40.10">
    <property type="entry name" value="Tetratricopeptide repeat domain"/>
    <property type="match status" value="4"/>
</dbReference>
<feature type="compositionally biased region" description="Basic and acidic residues" evidence="4">
    <location>
        <begin position="179"/>
        <end position="191"/>
    </location>
</feature>
<feature type="region of interest" description="Disordered" evidence="4">
    <location>
        <begin position="101"/>
        <end position="198"/>
    </location>
</feature>
<dbReference type="EMBL" id="CP041186">
    <property type="protein sequence ID" value="QDG54348.1"/>
    <property type="molecule type" value="Genomic_DNA"/>
</dbReference>
<dbReference type="PROSITE" id="PS50005">
    <property type="entry name" value="TPR"/>
    <property type="match status" value="1"/>
</dbReference>
<feature type="repeat" description="TPR" evidence="3">
    <location>
        <begin position="824"/>
        <end position="857"/>
    </location>
</feature>
<keyword evidence="2 3" id="KW-0802">TPR repeat</keyword>
<dbReference type="AlphaFoldDB" id="A0A4Y6Q193"/>
<dbReference type="Pfam" id="PF13432">
    <property type="entry name" value="TPR_16"/>
    <property type="match status" value="2"/>
</dbReference>
<proteinExistence type="predicted"/>
<gene>
    <name evidence="6" type="ORF">FIV42_27460</name>
</gene>
<feature type="compositionally biased region" description="Pro residues" evidence="4">
    <location>
        <begin position="106"/>
        <end position="128"/>
    </location>
</feature>
<keyword evidence="5" id="KW-1133">Transmembrane helix</keyword>
<dbReference type="PANTHER" id="PTHR45586">
    <property type="entry name" value="TPR REPEAT-CONTAINING PROTEIN PA4667"/>
    <property type="match status" value="1"/>
</dbReference>
<keyword evidence="5" id="KW-0472">Membrane</keyword>
<name>A0A4Y6Q193_PERCE</name>
<keyword evidence="5" id="KW-0812">Transmembrane</keyword>
<dbReference type="Proteomes" id="UP000315995">
    <property type="component" value="Chromosome"/>
</dbReference>
<evidence type="ECO:0000256" key="2">
    <source>
        <dbReference type="ARBA" id="ARBA00022803"/>
    </source>
</evidence>
<feature type="transmembrane region" description="Helical" evidence="5">
    <location>
        <begin position="204"/>
        <end position="221"/>
    </location>
</feature>
<dbReference type="InterPro" id="IPR019734">
    <property type="entry name" value="TPR_rpt"/>
</dbReference>
<dbReference type="SUPFAM" id="SSF48452">
    <property type="entry name" value="TPR-like"/>
    <property type="match status" value="4"/>
</dbReference>
<accession>A0A4Y6Q193</accession>
<accession>A0A5B8YIU1</accession>
<evidence type="ECO:0000313" key="6">
    <source>
        <dbReference type="EMBL" id="QDG54348.1"/>
    </source>
</evidence>
<feature type="region of interest" description="Disordered" evidence="4">
    <location>
        <begin position="411"/>
        <end position="446"/>
    </location>
</feature>
<dbReference type="InterPro" id="IPR011990">
    <property type="entry name" value="TPR-like_helical_dom_sf"/>
</dbReference>
<dbReference type="InterPro" id="IPR051012">
    <property type="entry name" value="CellSynth/LPSAsmb/PSIAsmb"/>
</dbReference>
<evidence type="ECO:0000256" key="4">
    <source>
        <dbReference type="SAM" id="MobiDB-lite"/>
    </source>
</evidence>
<dbReference type="RefSeq" id="WP_141200792.1">
    <property type="nucleotide sequence ID" value="NZ_CP041186.1"/>
</dbReference>
<evidence type="ECO:0000256" key="1">
    <source>
        <dbReference type="ARBA" id="ARBA00022737"/>
    </source>
</evidence>
<feature type="compositionally biased region" description="Polar residues" evidence="4">
    <location>
        <begin position="426"/>
        <end position="435"/>
    </location>
</feature>
<keyword evidence="7" id="KW-1185">Reference proteome</keyword>
<dbReference type="PANTHER" id="PTHR45586:SF14">
    <property type="entry name" value="TETRATRICOPEPTIDE TPR_2 REPEAT PROTEIN"/>
    <property type="match status" value="1"/>
</dbReference>
<evidence type="ECO:0000256" key="3">
    <source>
        <dbReference type="PROSITE-ProRule" id="PRU00339"/>
    </source>
</evidence>
<keyword evidence="1" id="KW-0677">Repeat</keyword>
<organism evidence="6 7">
    <name type="scientific">Persicimonas caeni</name>
    <dbReference type="NCBI Taxonomy" id="2292766"/>
    <lineage>
        <taxon>Bacteria</taxon>
        <taxon>Deltaproteobacteria</taxon>
        <taxon>Bradymonadales</taxon>
        <taxon>Bradymonadaceae</taxon>
        <taxon>Persicimonas</taxon>
    </lineage>
</organism>
<dbReference type="SMART" id="SM00028">
    <property type="entry name" value="TPR"/>
    <property type="match status" value="7"/>
</dbReference>
<feature type="compositionally biased region" description="Low complexity" evidence="4">
    <location>
        <begin position="129"/>
        <end position="146"/>
    </location>
</feature>